<evidence type="ECO:0000313" key="1">
    <source>
        <dbReference type="EMBL" id="SUP59591.1"/>
    </source>
</evidence>
<proteinExistence type="predicted"/>
<accession>A0A380P2Y7</accession>
<gene>
    <name evidence="1" type="ORF">NCTC13645_01850</name>
</gene>
<dbReference type="EMBL" id="UHIV01000004">
    <property type="protein sequence ID" value="SUP59591.1"/>
    <property type="molecule type" value="Genomic_DNA"/>
</dbReference>
<sequence>MADRIDKLLERYFTGGLDLEIKMREHELRQNNSKKMKILAGVGRKISIQMSLKIRWFGLNKTRS</sequence>
<dbReference type="Proteomes" id="UP000254621">
    <property type="component" value="Unassembled WGS sequence"/>
</dbReference>
<protein>
    <submittedName>
        <fullName evidence="1">Uncharacterized protein</fullName>
    </submittedName>
</protein>
<dbReference type="AlphaFoldDB" id="A0A380P2Y7"/>
<reference evidence="1 2" key="1">
    <citation type="submission" date="2018-06" db="EMBL/GenBank/DDBJ databases">
        <authorList>
            <consortium name="Pathogen Informatics"/>
            <person name="Doyle S."/>
        </authorList>
    </citation>
    <scope>NUCLEOTIDE SEQUENCE [LARGE SCALE GENOMIC DNA]</scope>
    <source>
        <strain evidence="1 2">NCTC13645</strain>
    </source>
</reference>
<name>A0A380P2Y7_WEIVI</name>
<organism evidence="1 2">
    <name type="scientific">Weissella viridescens</name>
    <name type="common">Lactobacillus viridescens</name>
    <dbReference type="NCBI Taxonomy" id="1629"/>
    <lineage>
        <taxon>Bacteria</taxon>
        <taxon>Bacillati</taxon>
        <taxon>Bacillota</taxon>
        <taxon>Bacilli</taxon>
        <taxon>Lactobacillales</taxon>
        <taxon>Lactobacillaceae</taxon>
        <taxon>Weissella</taxon>
    </lineage>
</organism>
<evidence type="ECO:0000313" key="2">
    <source>
        <dbReference type="Proteomes" id="UP000254621"/>
    </source>
</evidence>